<gene>
    <name evidence="8" type="ORF">BDV98DRAFT_600980</name>
</gene>
<evidence type="ECO:0000256" key="4">
    <source>
        <dbReference type="ARBA" id="ARBA00023242"/>
    </source>
</evidence>
<feature type="compositionally biased region" description="Polar residues" evidence="5">
    <location>
        <begin position="682"/>
        <end position="692"/>
    </location>
</feature>
<evidence type="ECO:0000259" key="7">
    <source>
        <dbReference type="PROSITE" id="PS51294"/>
    </source>
</evidence>
<name>A0A5C3QUM7_9AGAR</name>
<dbReference type="PROSITE" id="PS51294">
    <property type="entry name" value="HTH_MYB"/>
    <property type="match status" value="1"/>
</dbReference>
<feature type="domain" description="Myb-like" evidence="6">
    <location>
        <begin position="301"/>
        <end position="353"/>
    </location>
</feature>
<keyword evidence="3" id="KW-0804">Transcription</keyword>
<evidence type="ECO:0000313" key="9">
    <source>
        <dbReference type="Proteomes" id="UP000305067"/>
    </source>
</evidence>
<dbReference type="Pfam" id="PF00249">
    <property type="entry name" value="Myb_DNA-binding"/>
    <property type="match status" value="1"/>
</dbReference>
<keyword evidence="4" id="KW-0539">Nucleus</keyword>
<dbReference type="Proteomes" id="UP000305067">
    <property type="component" value="Unassembled WGS sequence"/>
</dbReference>
<feature type="region of interest" description="Disordered" evidence="5">
    <location>
        <begin position="512"/>
        <end position="700"/>
    </location>
</feature>
<dbReference type="GO" id="GO:0019185">
    <property type="term" value="C:snRNA-activating protein complex"/>
    <property type="evidence" value="ECO:0007669"/>
    <property type="project" value="TreeGrafter"/>
</dbReference>
<feature type="compositionally biased region" description="Polar residues" evidence="5">
    <location>
        <begin position="648"/>
        <end position="659"/>
    </location>
</feature>
<dbReference type="SMART" id="SM00717">
    <property type="entry name" value="SANT"/>
    <property type="match status" value="4"/>
</dbReference>
<dbReference type="InterPro" id="IPR017930">
    <property type="entry name" value="Myb_dom"/>
</dbReference>
<feature type="compositionally biased region" description="Polar residues" evidence="5">
    <location>
        <begin position="721"/>
        <end position="732"/>
    </location>
</feature>
<feature type="compositionally biased region" description="Low complexity" evidence="5">
    <location>
        <begin position="733"/>
        <end position="745"/>
    </location>
</feature>
<reference evidence="8 9" key="1">
    <citation type="journal article" date="2019" name="Nat. Ecol. Evol.">
        <title>Megaphylogeny resolves global patterns of mushroom evolution.</title>
        <authorList>
            <person name="Varga T."/>
            <person name="Krizsan K."/>
            <person name="Foldi C."/>
            <person name="Dima B."/>
            <person name="Sanchez-Garcia M."/>
            <person name="Sanchez-Ramirez S."/>
            <person name="Szollosi G.J."/>
            <person name="Szarkandi J.G."/>
            <person name="Papp V."/>
            <person name="Albert L."/>
            <person name="Andreopoulos W."/>
            <person name="Angelini C."/>
            <person name="Antonin V."/>
            <person name="Barry K.W."/>
            <person name="Bougher N.L."/>
            <person name="Buchanan P."/>
            <person name="Buyck B."/>
            <person name="Bense V."/>
            <person name="Catcheside P."/>
            <person name="Chovatia M."/>
            <person name="Cooper J."/>
            <person name="Damon W."/>
            <person name="Desjardin D."/>
            <person name="Finy P."/>
            <person name="Geml J."/>
            <person name="Haridas S."/>
            <person name="Hughes K."/>
            <person name="Justo A."/>
            <person name="Karasinski D."/>
            <person name="Kautmanova I."/>
            <person name="Kiss B."/>
            <person name="Kocsube S."/>
            <person name="Kotiranta H."/>
            <person name="LaButti K.M."/>
            <person name="Lechner B.E."/>
            <person name="Liimatainen K."/>
            <person name="Lipzen A."/>
            <person name="Lukacs Z."/>
            <person name="Mihaltcheva S."/>
            <person name="Morgado L.N."/>
            <person name="Niskanen T."/>
            <person name="Noordeloos M.E."/>
            <person name="Ohm R.A."/>
            <person name="Ortiz-Santana B."/>
            <person name="Ovrebo C."/>
            <person name="Racz N."/>
            <person name="Riley R."/>
            <person name="Savchenko A."/>
            <person name="Shiryaev A."/>
            <person name="Soop K."/>
            <person name="Spirin V."/>
            <person name="Szebenyi C."/>
            <person name="Tomsovsky M."/>
            <person name="Tulloss R.E."/>
            <person name="Uehling J."/>
            <person name="Grigoriev I.V."/>
            <person name="Vagvolgyi C."/>
            <person name="Papp T."/>
            <person name="Martin F.M."/>
            <person name="Miettinen O."/>
            <person name="Hibbett D.S."/>
            <person name="Nagy L.G."/>
        </authorList>
    </citation>
    <scope>NUCLEOTIDE SEQUENCE [LARGE SCALE GENOMIC DNA]</scope>
    <source>
        <strain evidence="8 9">CBS 309.79</strain>
    </source>
</reference>
<feature type="compositionally biased region" description="Low complexity" evidence="5">
    <location>
        <begin position="568"/>
        <end position="586"/>
    </location>
</feature>
<dbReference type="InterPro" id="IPR009057">
    <property type="entry name" value="Homeodomain-like_sf"/>
</dbReference>
<dbReference type="InterPro" id="IPR051575">
    <property type="entry name" value="Myb-like_DNA-bd"/>
</dbReference>
<dbReference type="InterPro" id="IPR001005">
    <property type="entry name" value="SANT/Myb"/>
</dbReference>
<dbReference type="PROSITE" id="PS50090">
    <property type="entry name" value="MYB_LIKE"/>
    <property type="match status" value="1"/>
</dbReference>
<keyword evidence="2" id="KW-0238">DNA-binding</keyword>
<dbReference type="AlphaFoldDB" id="A0A5C3QUM7"/>
<evidence type="ECO:0000256" key="3">
    <source>
        <dbReference type="ARBA" id="ARBA00023163"/>
    </source>
</evidence>
<evidence type="ECO:0000256" key="2">
    <source>
        <dbReference type="ARBA" id="ARBA00023125"/>
    </source>
</evidence>
<feature type="compositionally biased region" description="Low complexity" evidence="5">
    <location>
        <begin position="534"/>
        <end position="547"/>
    </location>
</feature>
<feature type="compositionally biased region" description="Polar residues" evidence="5">
    <location>
        <begin position="606"/>
        <end position="628"/>
    </location>
</feature>
<dbReference type="PANTHER" id="PTHR46621:SF1">
    <property type="entry name" value="SNRNA-ACTIVATING PROTEIN COMPLEX SUBUNIT 4"/>
    <property type="match status" value="1"/>
</dbReference>
<evidence type="ECO:0000259" key="6">
    <source>
        <dbReference type="PROSITE" id="PS50090"/>
    </source>
</evidence>
<feature type="compositionally biased region" description="Basic residues" evidence="5">
    <location>
        <begin position="629"/>
        <end position="639"/>
    </location>
</feature>
<dbReference type="GO" id="GO:0042795">
    <property type="term" value="P:snRNA transcription by RNA polymerase II"/>
    <property type="evidence" value="ECO:0007669"/>
    <property type="project" value="TreeGrafter"/>
</dbReference>
<evidence type="ECO:0000256" key="5">
    <source>
        <dbReference type="SAM" id="MobiDB-lite"/>
    </source>
</evidence>
<protein>
    <recommendedName>
        <fullName evidence="10">Myb-like domain-containing protein</fullName>
    </recommendedName>
</protein>
<dbReference type="Gene3D" id="1.10.10.60">
    <property type="entry name" value="Homeodomain-like"/>
    <property type="match status" value="1"/>
</dbReference>
<dbReference type="GO" id="GO:0000978">
    <property type="term" value="F:RNA polymerase II cis-regulatory region sequence-specific DNA binding"/>
    <property type="evidence" value="ECO:0007669"/>
    <property type="project" value="TreeGrafter"/>
</dbReference>
<keyword evidence="1" id="KW-0805">Transcription regulation</keyword>
<dbReference type="STRING" id="1884261.A0A5C3QUM7"/>
<dbReference type="GO" id="GO:0001006">
    <property type="term" value="F:RNA polymerase III type 3 promoter sequence-specific DNA binding"/>
    <property type="evidence" value="ECO:0007669"/>
    <property type="project" value="TreeGrafter"/>
</dbReference>
<accession>A0A5C3QUM7</accession>
<organism evidence="8 9">
    <name type="scientific">Pterulicium gracile</name>
    <dbReference type="NCBI Taxonomy" id="1884261"/>
    <lineage>
        <taxon>Eukaryota</taxon>
        <taxon>Fungi</taxon>
        <taxon>Dikarya</taxon>
        <taxon>Basidiomycota</taxon>
        <taxon>Agaricomycotina</taxon>
        <taxon>Agaricomycetes</taxon>
        <taxon>Agaricomycetidae</taxon>
        <taxon>Agaricales</taxon>
        <taxon>Pleurotineae</taxon>
        <taxon>Pterulaceae</taxon>
        <taxon>Pterulicium</taxon>
    </lineage>
</organism>
<dbReference type="CDD" id="cd00167">
    <property type="entry name" value="SANT"/>
    <property type="match status" value="1"/>
</dbReference>
<dbReference type="SUPFAM" id="SSF46689">
    <property type="entry name" value="Homeodomain-like"/>
    <property type="match status" value="1"/>
</dbReference>
<evidence type="ECO:0000313" key="8">
    <source>
        <dbReference type="EMBL" id="TFL05632.1"/>
    </source>
</evidence>
<evidence type="ECO:0000256" key="1">
    <source>
        <dbReference type="ARBA" id="ARBA00023015"/>
    </source>
</evidence>
<sequence length="789" mass="85833">MEDDMIDAGNTKALVQAALQSNRNYRTALDTFASQLASELHELDELLIAAAEGETESSEEEFVGIVSVPGSKRAWPPFSLSDCLDEESPFYEDALKRERYTRLTTVHPMTQKHFQTLAEAVRTENYRIRAFERKRQGLSAVNPTEDADLDLLANTEGLDWETIAERVSECTNLTRLPREMEIRWIAERHPKYNHENWPQKEKERLKKLVLRKREEASSATTGVQETHIDWVEIAEEHGNGRTVMGCFKHGMDYPNTVWDINADAKLEEAIQLYGPVDNWALVAKYVGPHAQATICSRRYHQKHENPTEWTMGQDMRLLEAVAELGIKEMWPEIAEFVPNRNNHECKARHKQLISNEQLAMGPAAEETARKLWMEEGERDMFIRAIEKVGIMDWKQINKEVGVGLPADKCRGYFLRMEVLCKADPESWNHIQDAQPKTVQSHINYAPTASFSSRVNTFKISHRDVTTGQGTPAASNNTVLRPAPSGSGSVPVAANTVHGGGDFPVNVWKPPATQASYGEGAPARKVTRRSRGGKAAAAPATVSRATPTNSGRRKSGPRKPTAVAPPAMSSGTSQSSSMTTSSSSHGGALNMHSGGIPSDTLGVASVQHENGQASNPQVPHSGRATPTNSGRRKSGPRKPKAVTPPVMSSGISNMTASSASHDGALNMHTSGISPDTLGDASVQHENGQASTPQVPDVGAGSSSNKIIATYRSRLVALAGDSTSPLTSLDEQSVGSAAEAGAGAKPAMVRPAPGRRKKVPAQAPAQDEGARPRPRPVTRSRKRKASPAPEE</sequence>
<proteinExistence type="predicted"/>
<feature type="region of interest" description="Disordered" evidence="5">
    <location>
        <begin position="721"/>
        <end position="789"/>
    </location>
</feature>
<dbReference type="EMBL" id="ML178816">
    <property type="protein sequence ID" value="TFL05632.1"/>
    <property type="molecule type" value="Genomic_DNA"/>
</dbReference>
<dbReference type="PANTHER" id="PTHR46621">
    <property type="entry name" value="SNRNA-ACTIVATING PROTEIN COMPLEX SUBUNIT 4"/>
    <property type="match status" value="1"/>
</dbReference>
<dbReference type="GO" id="GO:0042796">
    <property type="term" value="P:snRNA transcription by RNA polymerase III"/>
    <property type="evidence" value="ECO:0007669"/>
    <property type="project" value="TreeGrafter"/>
</dbReference>
<feature type="compositionally biased region" description="Basic residues" evidence="5">
    <location>
        <begin position="770"/>
        <end position="783"/>
    </location>
</feature>
<feature type="region of interest" description="Disordered" evidence="5">
    <location>
        <begin position="464"/>
        <end position="488"/>
    </location>
</feature>
<keyword evidence="9" id="KW-1185">Reference proteome</keyword>
<dbReference type="OrthoDB" id="2143914at2759"/>
<feature type="compositionally biased region" description="Polar residues" evidence="5">
    <location>
        <begin position="465"/>
        <end position="478"/>
    </location>
</feature>
<feature type="domain" description="HTH myb-type" evidence="7">
    <location>
        <begin position="309"/>
        <end position="357"/>
    </location>
</feature>
<evidence type="ECO:0008006" key="10">
    <source>
        <dbReference type="Google" id="ProtNLM"/>
    </source>
</evidence>